<dbReference type="EnsemblMetazoa" id="CapteT197313">
    <property type="protein sequence ID" value="CapteP197313"/>
    <property type="gene ID" value="CapteG197313"/>
</dbReference>
<proteinExistence type="predicted"/>
<evidence type="ECO:0000256" key="1">
    <source>
        <dbReference type="SAM" id="MobiDB-lite"/>
    </source>
</evidence>
<reference evidence="2 4" key="2">
    <citation type="journal article" date="2013" name="Nature">
        <title>Insights into bilaterian evolution from three spiralian genomes.</title>
        <authorList>
            <person name="Simakov O."/>
            <person name="Marletaz F."/>
            <person name="Cho S.J."/>
            <person name="Edsinger-Gonzales E."/>
            <person name="Havlak P."/>
            <person name="Hellsten U."/>
            <person name="Kuo D.H."/>
            <person name="Larsson T."/>
            <person name="Lv J."/>
            <person name="Arendt D."/>
            <person name="Savage R."/>
            <person name="Osoegawa K."/>
            <person name="de Jong P."/>
            <person name="Grimwood J."/>
            <person name="Chapman J.A."/>
            <person name="Shapiro H."/>
            <person name="Aerts A."/>
            <person name="Otillar R.P."/>
            <person name="Terry A.Y."/>
            <person name="Boore J.L."/>
            <person name="Grigoriev I.V."/>
            <person name="Lindberg D.R."/>
            <person name="Seaver E.C."/>
            <person name="Weisblat D.A."/>
            <person name="Putnam N.H."/>
            <person name="Rokhsar D.S."/>
        </authorList>
    </citation>
    <scope>NUCLEOTIDE SEQUENCE</scope>
    <source>
        <strain evidence="2 4">I ESC-2004</strain>
    </source>
</reference>
<feature type="region of interest" description="Disordered" evidence="1">
    <location>
        <begin position="32"/>
        <end position="100"/>
    </location>
</feature>
<dbReference type="OrthoDB" id="6344460at2759"/>
<feature type="compositionally biased region" description="Basic and acidic residues" evidence="1">
    <location>
        <begin position="70"/>
        <end position="89"/>
    </location>
</feature>
<evidence type="ECO:0000313" key="2">
    <source>
        <dbReference type="EMBL" id="ELT95365.1"/>
    </source>
</evidence>
<dbReference type="AlphaFoldDB" id="R7TWL5"/>
<dbReference type="EMBL" id="AMQN01011868">
    <property type="status" value="NOT_ANNOTATED_CDS"/>
    <property type="molecule type" value="Genomic_DNA"/>
</dbReference>
<dbReference type="EMBL" id="AMQN01011869">
    <property type="status" value="NOT_ANNOTATED_CDS"/>
    <property type="molecule type" value="Genomic_DNA"/>
</dbReference>
<evidence type="ECO:0000313" key="3">
    <source>
        <dbReference type="EnsemblMetazoa" id="CapteP197313"/>
    </source>
</evidence>
<evidence type="ECO:0000313" key="4">
    <source>
        <dbReference type="Proteomes" id="UP000014760"/>
    </source>
</evidence>
<dbReference type="HOGENOM" id="CLU_636547_0_0_1"/>
<keyword evidence="4" id="KW-1185">Reference proteome</keyword>
<reference evidence="3" key="3">
    <citation type="submission" date="2015-06" db="UniProtKB">
        <authorList>
            <consortium name="EnsemblMetazoa"/>
        </authorList>
    </citation>
    <scope>IDENTIFICATION</scope>
</reference>
<gene>
    <name evidence="2" type="ORF">CAPTEDRAFT_197313</name>
</gene>
<dbReference type="EMBL" id="KB309148">
    <property type="protein sequence ID" value="ELT95365.1"/>
    <property type="molecule type" value="Genomic_DNA"/>
</dbReference>
<feature type="compositionally biased region" description="Acidic residues" evidence="1">
    <location>
        <begin position="51"/>
        <end position="60"/>
    </location>
</feature>
<organism evidence="2">
    <name type="scientific">Capitella teleta</name>
    <name type="common">Polychaete worm</name>
    <dbReference type="NCBI Taxonomy" id="283909"/>
    <lineage>
        <taxon>Eukaryota</taxon>
        <taxon>Metazoa</taxon>
        <taxon>Spiralia</taxon>
        <taxon>Lophotrochozoa</taxon>
        <taxon>Annelida</taxon>
        <taxon>Polychaeta</taxon>
        <taxon>Sedentaria</taxon>
        <taxon>Scolecida</taxon>
        <taxon>Capitellidae</taxon>
        <taxon>Capitella</taxon>
    </lineage>
</organism>
<protein>
    <submittedName>
        <fullName evidence="2 3">Uncharacterized protein</fullName>
    </submittedName>
</protein>
<sequence>MADVSFSAGSDEECEILVGMVHDRLPREYAHQPIRIVESETSDENHSTTASEEESTAEEATENRLASRRSLKERQASLRRARQEFDYDTKGQTSMPSILDDVKSSLDQEAMELDKMRVSMSAGARILREKERKLLQMENTVSNADDDLDSLKLFEHRPLKSLHLSDMELTDSDESSGISSNDMADAGLNRVKGIKWAKRTSNGHMGKFEDEMNKMNSNLNRILGFLSVHNSPSGALSTGPPSGGFTTSPQPHLMPTSASFTPTPLSSMRPTNPYITEPQHHLDFGVRYESAEKSLEKKWKKYFGEQNAPIPVGSSSQFPGSYSFVHIDVRDQLRNMQSQMGRGSSVRFGASPAGGTASKSTEVMLHEHRQWLRNYQREMGLSPDGPHASSAVDNDLASLSESGGALTSGDLGSGAMRLELDTHDQLHLRHL</sequence>
<dbReference type="Proteomes" id="UP000014760">
    <property type="component" value="Unassembled WGS sequence"/>
</dbReference>
<name>R7TWL5_CAPTE</name>
<accession>R7TWL5</accession>
<reference evidence="4" key="1">
    <citation type="submission" date="2012-12" db="EMBL/GenBank/DDBJ databases">
        <authorList>
            <person name="Hellsten U."/>
            <person name="Grimwood J."/>
            <person name="Chapman J.A."/>
            <person name="Shapiro H."/>
            <person name="Aerts A."/>
            <person name="Otillar R.P."/>
            <person name="Terry A.Y."/>
            <person name="Boore J.L."/>
            <person name="Simakov O."/>
            <person name="Marletaz F."/>
            <person name="Cho S.-J."/>
            <person name="Edsinger-Gonzales E."/>
            <person name="Havlak P."/>
            <person name="Kuo D.-H."/>
            <person name="Larsson T."/>
            <person name="Lv J."/>
            <person name="Arendt D."/>
            <person name="Savage R."/>
            <person name="Osoegawa K."/>
            <person name="de Jong P."/>
            <person name="Lindberg D.R."/>
            <person name="Seaver E.C."/>
            <person name="Weisblat D.A."/>
            <person name="Putnam N.H."/>
            <person name="Grigoriev I.V."/>
            <person name="Rokhsar D.S."/>
        </authorList>
    </citation>
    <scope>NUCLEOTIDE SEQUENCE</scope>
    <source>
        <strain evidence="4">I ESC-2004</strain>
    </source>
</reference>